<feature type="domain" description="Spore protein YkvP/CgeB glycosyl transferase-like" evidence="1">
    <location>
        <begin position="166"/>
        <end position="276"/>
    </location>
</feature>
<evidence type="ECO:0000259" key="1">
    <source>
        <dbReference type="Pfam" id="PF13524"/>
    </source>
</evidence>
<sequence length="330" mass="37012">MKRLFWIGSPFFSSALSACGWDVCVHNFEHTAVFGWDEIRTIAGWEPDVVVVADKSRPPFVVGMERFPCLTVFYCVDSHIHSWYPHYAQGFDACLMSLRDHMDGMCGEFLPRERIWWSPAFAKDEDQPGKYAPLWDALFVGTVHPETTPKRHALMRTLQDAFPGLHVTRGNYRDLYPKARLVLNHCEAGDLNFRVFEALGCGACLLTPDVGHGQDRLFTPGVDMLTYPADTPDTAAAILKAMHHALSDEAALRRMAAKGLAKVNAEHRAQHRAQAFTQRMRSLDRAALVSRRTENARAIRTRALRLIYLLLAESVASPVLKSAYLAAASD</sequence>
<keyword evidence="3" id="KW-1185">Reference proteome</keyword>
<protein>
    <recommendedName>
        <fullName evidence="1">Spore protein YkvP/CgeB glycosyl transferase-like domain-containing protein</fullName>
    </recommendedName>
</protein>
<reference evidence="2 3" key="1">
    <citation type="submission" date="2020-05" db="EMBL/GenBank/DDBJ databases">
        <title>Draft genome sequence of Desulfovibrio psychrotolerans JS1T.</title>
        <authorList>
            <person name="Ueno A."/>
            <person name="Tamazawa S."/>
            <person name="Tamamura S."/>
            <person name="Murakami T."/>
            <person name="Kiyama T."/>
            <person name="Inomata H."/>
            <person name="Amano Y."/>
            <person name="Miyakawa K."/>
            <person name="Tamaki H."/>
            <person name="Naganuma T."/>
            <person name="Kaneko K."/>
        </authorList>
    </citation>
    <scope>NUCLEOTIDE SEQUENCE [LARGE SCALE GENOMIC DNA]</scope>
    <source>
        <strain evidence="2 3">JS1</strain>
    </source>
</reference>
<dbReference type="PROSITE" id="PS51257">
    <property type="entry name" value="PROKAR_LIPOPROTEIN"/>
    <property type="match status" value="1"/>
</dbReference>
<dbReference type="SUPFAM" id="SSF53756">
    <property type="entry name" value="UDP-Glycosyltransferase/glycogen phosphorylase"/>
    <property type="match status" value="1"/>
</dbReference>
<name>A0A7J0BWH7_9BACT</name>
<dbReference type="Pfam" id="PF13524">
    <property type="entry name" value="Glyco_trans_1_2"/>
    <property type="match status" value="1"/>
</dbReference>
<proteinExistence type="predicted"/>
<dbReference type="EMBL" id="BLVP01000008">
    <property type="protein sequence ID" value="GFM37512.1"/>
    <property type="molecule type" value="Genomic_DNA"/>
</dbReference>
<gene>
    <name evidence="2" type="ORF">DSM19430T_21960</name>
</gene>
<dbReference type="Gene3D" id="3.40.50.2000">
    <property type="entry name" value="Glycogen Phosphorylase B"/>
    <property type="match status" value="1"/>
</dbReference>
<dbReference type="Proteomes" id="UP000503820">
    <property type="component" value="Unassembled WGS sequence"/>
</dbReference>
<comment type="caution">
    <text evidence="2">The sequence shown here is derived from an EMBL/GenBank/DDBJ whole genome shotgun (WGS) entry which is preliminary data.</text>
</comment>
<dbReference type="RefSeq" id="WP_174410104.1">
    <property type="nucleotide sequence ID" value="NZ_BLVP01000008.1"/>
</dbReference>
<organism evidence="2 3">
    <name type="scientific">Desulfovibrio psychrotolerans</name>
    <dbReference type="NCBI Taxonomy" id="415242"/>
    <lineage>
        <taxon>Bacteria</taxon>
        <taxon>Pseudomonadati</taxon>
        <taxon>Thermodesulfobacteriota</taxon>
        <taxon>Desulfovibrionia</taxon>
        <taxon>Desulfovibrionales</taxon>
        <taxon>Desulfovibrionaceae</taxon>
        <taxon>Desulfovibrio</taxon>
    </lineage>
</organism>
<evidence type="ECO:0000313" key="3">
    <source>
        <dbReference type="Proteomes" id="UP000503820"/>
    </source>
</evidence>
<dbReference type="AlphaFoldDB" id="A0A7J0BWH7"/>
<dbReference type="InterPro" id="IPR055259">
    <property type="entry name" value="YkvP/CgeB_Glyco_trans-like"/>
</dbReference>
<evidence type="ECO:0000313" key="2">
    <source>
        <dbReference type="EMBL" id="GFM37512.1"/>
    </source>
</evidence>
<accession>A0A7J0BWH7</accession>